<evidence type="ECO:0000313" key="2">
    <source>
        <dbReference type="EMBL" id="KUM49341.1"/>
    </source>
</evidence>
<keyword evidence="1" id="KW-0812">Transmembrane</keyword>
<keyword evidence="1" id="KW-1133">Transmembrane helix</keyword>
<geneLocation type="mitochondrion" evidence="2"/>
<keyword evidence="1" id="KW-0472">Membrane</keyword>
<dbReference type="EMBL" id="LKAM01000003">
    <property type="protein sequence ID" value="KUM49341.1"/>
    <property type="molecule type" value="Genomic_DNA"/>
</dbReference>
<protein>
    <submittedName>
        <fullName evidence="2">Uncharacterized protein</fullName>
    </submittedName>
</protein>
<comment type="caution">
    <text evidence="2">The sequence shown here is derived from an EMBL/GenBank/DDBJ whole genome shotgun (WGS) entry which is preliminary data.</text>
</comment>
<feature type="transmembrane region" description="Helical" evidence="1">
    <location>
        <begin position="6"/>
        <end position="28"/>
    </location>
</feature>
<proteinExistence type="predicted"/>
<dbReference type="AlphaFoldDB" id="A0A124GNM9"/>
<keyword evidence="2" id="KW-0496">Mitochondrion</keyword>
<reference evidence="2" key="1">
    <citation type="journal article" date="2015" name="Genome Biol. Evol.">
        <title>Organellar Genomes of White Spruce (Picea glauca): Assembly and Annotation.</title>
        <authorList>
            <person name="Jackman S.D."/>
            <person name="Warren R.L."/>
            <person name="Gibb E.A."/>
            <person name="Vandervalk B.P."/>
            <person name="Mohamadi H."/>
            <person name="Chu J."/>
            <person name="Raymond A."/>
            <person name="Pleasance S."/>
            <person name="Coope R."/>
            <person name="Wildung M.R."/>
            <person name="Ritland C.E."/>
            <person name="Bousquet J."/>
            <person name="Jones S.J."/>
            <person name="Bohlmann J."/>
            <person name="Birol I."/>
        </authorList>
    </citation>
    <scope>NUCLEOTIDE SEQUENCE [LARGE SCALE GENOMIC DNA]</scope>
    <source>
        <tissue evidence="2">Flushing bud</tissue>
    </source>
</reference>
<name>A0A124GNM9_PICGL</name>
<organism evidence="2">
    <name type="scientific">Picea glauca</name>
    <name type="common">White spruce</name>
    <name type="synonym">Pinus glauca</name>
    <dbReference type="NCBI Taxonomy" id="3330"/>
    <lineage>
        <taxon>Eukaryota</taxon>
        <taxon>Viridiplantae</taxon>
        <taxon>Streptophyta</taxon>
        <taxon>Embryophyta</taxon>
        <taxon>Tracheophyta</taxon>
        <taxon>Spermatophyta</taxon>
        <taxon>Pinopsida</taxon>
        <taxon>Pinidae</taxon>
        <taxon>Conifers I</taxon>
        <taxon>Pinales</taxon>
        <taxon>Pinaceae</taxon>
        <taxon>Picea</taxon>
    </lineage>
</organism>
<evidence type="ECO:0000256" key="1">
    <source>
        <dbReference type="SAM" id="Phobius"/>
    </source>
</evidence>
<gene>
    <name evidence="2" type="ORF">ABT39_MTgene3890</name>
</gene>
<accession>A0A124GNM9</accession>
<sequence length="59" mass="6698">MGLHGLLLPWLGLTFIDWAFVAWAYFALPGIWRVGFYYGGESQILMRTQLCGVGLSTRF</sequence>